<dbReference type="GeneID" id="96600886"/>
<evidence type="ECO:0000313" key="12">
    <source>
        <dbReference type="Proteomes" id="UP000037326"/>
    </source>
</evidence>
<dbReference type="GO" id="GO:0006865">
    <property type="term" value="P:amino acid transport"/>
    <property type="evidence" value="ECO:0007669"/>
    <property type="project" value="UniProtKB-KW"/>
</dbReference>
<dbReference type="GO" id="GO:0031460">
    <property type="term" value="P:glycine betaine transport"/>
    <property type="evidence" value="ECO:0007669"/>
    <property type="project" value="TreeGrafter"/>
</dbReference>
<feature type="transmembrane region" description="Helical" evidence="9">
    <location>
        <begin position="143"/>
        <end position="170"/>
    </location>
</feature>
<dbReference type="GO" id="GO:0015226">
    <property type="term" value="F:carnitine transmembrane transporter activity"/>
    <property type="evidence" value="ECO:0007669"/>
    <property type="project" value="TreeGrafter"/>
</dbReference>
<keyword evidence="6" id="KW-0029">Amino-acid transport</keyword>
<evidence type="ECO:0000256" key="5">
    <source>
        <dbReference type="ARBA" id="ARBA00022692"/>
    </source>
</evidence>
<evidence type="ECO:0000256" key="8">
    <source>
        <dbReference type="ARBA" id="ARBA00023136"/>
    </source>
</evidence>
<proteinExistence type="inferred from homology"/>
<sequence>MNKFLDNIPAIPLGPWVESVMDWLTSNFSVFFNLIQKNGKLLMNQVTDLLVSIPPIILILLVVIFAFFVTGKKFGLATFSLIGLLFIYNQGLWTHLMETTTLVLFSSIISIILGIPLGILMSKSTVAENVIKPILDFMQTMPGFVYLIPAVAFFGIGIVPGVFASVIFALPPTVRMTNLGIRQVPKELVEAADSYGSTSNQKLFKVEIPLAKSTIMAGINQTVMLSLSMVVTASMIGAPGLGREVLTALQRTQVGNGFVAGLGLVIFAIIIDRLTQSFNKKKAV</sequence>
<dbReference type="CDD" id="cd06261">
    <property type="entry name" value="TM_PBP2"/>
    <property type="match status" value="1"/>
</dbReference>
<dbReference type="GO" id="GO:0005275">
    <property type="term" value="F:amine transmembrane transporter activity"/>
    <property type="evidence" value="ECO:0007669"/>
    <property type="project" value="TreeGrafter"/>
</dbReference>
<evidence type="ECO:0000313" key="11">
    <source>
        <dbReference type="EMBL" id="KMY29759.1"/>
    </source>
</evidence>
<dbReference type="FunFam" id="1.10.3720.10:FF:000001">
    <property type="entry name" value="Glycine betaine ABC transporter, permease"/>
    <property type="match status" value="1"/>
</dbReference>
<dbReference type="EMBL" id="LFXJ01000010">
    <property type="protein sequence ID" value="KMY29759.1"/>
    <property type="molecule type" value="Genomic_DNA"/>
</dbReference>
<dbReference type="PATRIC" id="fig|582475.4.peg.3515"/>
<dbReference type="PANTHER" id="PTHR47737">
    <property type="entry name" value="GLYCINE BETAINE/PROLINE BETAINE TRANSPORT SYSTEM PERMEASE PROTEIN PROW"/>
    <property type="match status" value="1"/>
</dbReference>
<organism evidence="11 12">
    <name type="scientific">Lysinibacillus xylanilyticus</name>
    <dbReference type="NCBI Taxonomy" id="582475"/>
    <lineage>
        <taxon>Bacteria</taxon>
        <taxon>Bacillati</taxon>
        <taxon>Bacillota</taxon>
        <taxon>Bacilli</taxon>
        <taxon>Bacillales</taxon>
        <taxon>Bacillaceae</taxon>
        <taxon>Lysinibacillus</taxon>
    </lineage>
</organism>
<keyword evidence="4" id="KW-1003">Cell membrane</keyword>
<evidence type="ECO:0000256" key="4">
    <source>
        <dbReference type="ARBA" id="ARBA00022475"/>
    </source>
</evidence>
<name>A0A0K9F587_9BACI</name>
<evidence type="ECO:0000256" key="3">
    <source>
        <dbReference type="ARBA" id="ARBA00022448"/>
    </source>
</evidence>
<feature type="transmembrane region" description="Helical" evidence="9">
    <location>
        <begin position="76"/>
        <end position="96"/>
    </location>
</feature>
<dbReference type="AlphaFoldDB" id="A0A0K9F587"/>
<reference evidence="12" key="1">
    <citation type="submission" date="2015-07" db="EMBL/GenBank/DDBJ databases">
        <authorList>
            <consortium name="Consortium for Microbial Forensics and Genomics (microFORGE)"/>
            <person name="Knight B.M."/>
            <person name="Roberts D.P."/>
            <person name="Lin D."/>
            <person name="Hari K."/>
            <person name="Fletcher J."/>
            <person name="Melcher U."/>
            <person name="Blagden T."/>
            <person name="Winegar R.A."/>
        </authorList>
    </citation>
    <scope>NUCLEOTIDE SEQUENCE [LARGE SCALE GENOMIC DNA]</scope>
    <source>
        <strain evidence="12">DSM 23493</strain>
    </source>
</reference>
<evidence type="ECO:0000256" key="7">
    <source>
        <dbReference type="ARBA" id="ARBA00022989"/>
    </source>
</evidence>
<evidence type="ECO:0000256" key="6">
    <source>
        <dbReference type="ARBA" id="ARBA00022970"/>
    </source>
</evidence>
<keyword evidence="5 9" id="KW-0812">Transmembrane</keyword>
<keyword evidence="8 9" id="KW-0472">Membrane</keyword>
<accession>A0A0K9F587</accession>
<feature type="transmembrane region" description="Helical" evidence="9">
    <location>
        <begin position="223"/>
        <end position="242"/>
    </location>
</feature>
<dbReference type="RefSeq" id="WP_049668660.1">
    <property type="nucleotide sequence ID" value="NZ_JBIVOC010000001.1"/>
</dbReference>
<feature type="domain" description="ABC transmembrane type-1" evidence="10">
    <location>
        <begin position="96"/>
        <end position="275"/>
    </location>
</feature>
<dbReference type="GO" id="GO:0043190">
    <property type="term" value="C:ATP-binding cassette (ABC) transporter complex"/>
    <property type="evidence" value="ECO:0007669"/>
    <property type="project" value="TreeGrafter"/>
</dbReference>
<comment type="similarity">
    <text evidence="2">Belongs to the binding-protein-dependent transport system permease family. CysTW subfamily.</text>
</comment>
<keyword evidence="3 9" id="KW-0813">Transport</keyword>
<dbReference type="Gene3D" id="1.10.3720.10">
    <property type="entry name" value="MetI-like"/>
    <property type="match status" value="1"/>
</dbReference>
<evidence type="ECO:0000259" key="10">
    <source>
        <dbReference type="PROSITE" id="PS50928"/>
    </source>
</evidence>
<dbReference type="InterPro" id="IPR035906">
    <property type="entry name" value="MetI-like_sf"/>
</dbReference>
<dbReference type="Proteomes" id="UP000037326">
    <property type="component" value="Unassembled WGS sequence"/>
</dbReference>
<evidence type="ECO:0000256" key="1">
    <source>
        <dbReference type="ARBA" id="ARBA00004651"/>
    </source>
</evidence>
<evidence type="ECO:0000256" key="2">
    <source>
        <dbReference type="ARBA" id="ARBA00007069"/>
    </source>
</evidence>
<gene>
    <name evidence="11" type="ORF">ACZ11_22000</name>
</gene>
<comment type="caution">
    <text evidence="11">The sequence shown here is derived from an EMBL/GenBank/DDBJ whole genome shotgun (WGS) entry which is preliminary data.</text>
</comment>
<evidence type="ECO:0000256" key="9">
    <source>
        <dbReference type="RuleBase" id="RU363032"/>
    </source>
</evidence>
<dbReference type="PANTHER" id="PTHR47737:SF1">
    <property type="entry name" value="GLYCINE BETAINE_PROLINE BETAINE TRANSPORT SYSTEM PERMEASE PROTEIN PROW"/>
    <property type="match status" value="1"/>
</dbReference>
<dbReference type="Pfam" id="PF00528">
    <property type="entry name" value="BPD_transp_1"/>
    <property type="match status" value="1"/>
</dbReference>
<dbReference type="GO" id="GO:0015871">
    <property type="term" value="P:choline transport"/>
    <property type="evidence" value="ECO:0007669"/>
    <property type="project" value="TreeGrafter"/>
</dbReference>
<feature type="transmembrane region" description="Helical" evidence="9">
    <location>
        <begin position="49"/>
        <end position="69"/>
    </location>
</feature>
<dbReference type="OrthoDB" id="9801163at2"/>
<dbReference type="PROSITE" id="PS50928">
    <property type="entry name" value="ABC_TM1"/>
    <property type="match status" value="1"/>
</dbReference>
<feature type="transmembrane region" description="Helical" evidence="9">
    <location>
        <begin position="102"/>
        <end position="122"/>
    </location>
</feature>
<dbReference type="InterPro" id="IPR000515">
    <property type="entry name" value="MetI-like"/>
</dbReference>
<dbReference type="SUPFAM" id="SSF161098">
    <property type="entry name" value="MetI-like"/>
    <property type="match status" value="1"/>
</dbReference>
<protein>
    <submittedName>
        <fullName evidence="11">Glycine/betaine ABC transporter</fullName>
    </submittedName>
</protein>
<keyword evidence="7 9" id="KW-1133">Transmembrane helix</keyword>
<comment type="subcellular location">
    <subcellularLocation>
        <location evidence="1 9">Cell membrane</location>
        <topology evidence="1 9">Multi-pass membrane protein</topology>
    </subcellularLocation>
</comment>
<feature type="transmembrane region" description="Helical" evidence="9">
    <location>
        <begin position="254"/>
        <end position="271"/>
    </location>
</feature>